<dbReference type="EMBL" id="JAAGWK010000009">
    <property type="protein sequence ID" value="NEL53534.1"/>
    <property type="molecule type" value="Genomic_DNA"/>
</dbReference>
<dbReference type="AlphaFoldDB" id="A0A7K3WB05"/>
<keyword evidence="1" id="KW-0472">Membrane</keyword>
<feature type="transmembrane region" description="Helical" evidence="1">
    <location>
        <begin position="301"/>
        <end position="323"/>
    </location>
</feature>
<organism evidence="2 3">
    <name type="scientific">Goekera deserti</name>
    <dbReference type="NCBI Taxonomy" id="2497753"/>
    <lineage>
        <taxon>Bacteria</taxon>
        <taxon>Bacillati</taxon>
        <taxon>Actinomycetota</taxon>
        <taxon>Actinomycetes</taxon>
        <taxon>Geodermatophilales</taxon>
        <taxon>Geodermatophilaceae</taxon>
        <taxon>Goekera</taxon>
    </lineage>
</organism>
<gene>
    <name evidence="2" type="ORF">G1H19_05865</name>
</gene>
<evidence type="ECO:0000313" key="2">
    <source>
        <dbReference type="EMBL" id="NEL53534.1"/>
    </source>
</evidence>
<sequence>MLVVAGVLVLAQLALRAWLLSGRTYHQDDFRLIGRAATSSLWSPEYLVGRFDGHFMPGSMLVAGILERLAPMNWTAVVLVCLLLQALASLAVLRMLRIVLGDGPRLLLPLVFALFVPLTLGAVSWWAATLNSLPLQIGLAWFVGDAVRHVRTGDRRSAVTGWLVLGLTYCFYVKAVLIAPVAFAAVAVLLRAAGEPRPLAAAWQRGRRLWTGSAVVTGVWALAYRSTVGGSDSATGTPEDVLDLAWHGLLHAVLPGVVGGPWVWGHEAGSTPYASTPGVLLVAAAAVVAMGVLWARATREGGLLVCVLAAAHSFGGLVVVGVGRTTELVGSLPPLALRHFAGDVVVLALAGALLMVLPLREQVPPAVEQVRAALPRGRARHVVPVGLAVLFVASSLFSTVAYRQQWESDRVGDYLATVRTDLAATGRSPMLDQAVPADLLWGLAAPDNLASRALASLPGSPGFADATDDLRLVDDQGHVLPARVEPARRVTAGPSPSCGHAAVPGMSATLPLDGPMIAYDWTAQLEVAAEADGVLTVALGTGRAVAVPVRQGVQTVYVRLAGDEGTELRVASPTVGGTRACIRSGSVGLVTAG</sequence>
<feature type="transmembrane region" description="Helical" evidence="1">
    <location>
        <begin position="379"/>
        <end position="402"/>
    </location>
</feature>
<dbReference type="Proteomes" id="UP000470470">
    <property type="component" value="Unassembled WGS sequence"/>
</dbReference>
<feature type="transmembrane region" description="Helical" evidence="1">
    <location>
        <begin position="206"/>
        <end position="224"/>
    </location>
</feature>
<keyword evidence="1" id="KW-1133">Transmembrane helix</keyword>
<accession>A0A7K3WB05</accession>
<feature type="transmembrane region" description="Helical" evidence="1">
    <location>
        <begin position="276"/>
        <end position="295"/>
    </location>
</feature>
<evidence type="ECO:0000256" key="1">
    <source>
        <dbReference type="SAM" id="Phobius"/>
    </source>
</evidence>
<comment type="caution">
    <text evidence="2">The sequence shown here is derived from an EMBL/GenBank/DDBJ whole genome shotgun (WGS) entry which is preliminary data.</text>
</comment>
<feature type="transmembrane region" description="Helical" evidence="1">
    <location>
        <begin position="171"/>
        <end position="194"/>
    </location>
</feature>
<feature type="transmembrane region" description="Helical" evidence="1">
    <location>
        <begin position="106"/>
        <end position="128"/>
    </location>
</feature>
<keyword evidence="3" id="KW-1185">Reference proteome</keyword>
<protein>
    <submittedName>
        <fullName evidence="2">Uncharacterized protein</fullName>
    </submittedName>
</protein>
<name>A0A7K3WB05_9ACTN</name>
<feature type="transmembrane region" description="Helical" evidence="1">
    <location>
        <begin position="335"/>
        <end position="359"/>
    </location>
</feature>
<reference evidence="2 3" key="1">
    <citation type="submission" date="2020-02" db="EMBL/GenBank/DDBJ databases">
        <title>The whole genome sequence of CPCC 205119.</title>
        <authorList>
            <person name="Jiang Z."/>
        </authorList>
    </citation>
    <scope>NUCLEOTIDE SEQUENCE [LARGE SCALE GENOMIC DNA]</scope>
    <source>
        <strain evidence="2 3">CPCC 205119</strain>
    </source>
</reference>
<proteinExistence type="predicted"/>
<evidence type="ECO:0000313" key="3">
    <source>
        <dbReference type="Proteomes" id="UP000470470"/>
    </source>
</evidence>
<keyword evidence="1" id="KW-0812">Transmembrane</keyword>
<dbReference type="RefSeq" id="WP_152728626.1">
    <property type="nucleotide sequence ID" value="NZ_JAABOZ010000002.1"/>
</dbReference>
<feature type="transmembrane region" description="Helical" evidence="1">
    <location>
        <begin position="74"/>
        <end position="94"/>
    </location>
</feature>